<accession>A0A1M3TDT3</accession>
<protein>
    <submittedName>
        <fullName evidence="1">Uncharacterized protein</fullName>
    </submittedName>
</protein>
<proteinExistence type="predicted"/>
<name>A0A1M3TDT3_ASPLC</name>
<gene>
    <name evidence="1" type="ORF">ASPFODRAFT_646761</name>
</gene>
<dbReference type="AlphaFoldDB" id="A0A1M3TDT3"/>
<sequence length="128" mass="14931">MTADVRGNSLEVVHPFQDRLVRREGQKRVRFRSHVKKEERFRYIEEAMVKERGCEGAGMRARREEDQGPWKQTKRRIALCLAKRHVQVNQQTGCDDRKQGGLKEIAALEEVDETAVIQDIQSAMQRQL</sequence>
<organism evidence="1 2">
    <name type="scientific">Aspergillus luchuensis (strain CBS 106.47)</name>
    <dbReference type="NCBI Taxonomy" id="1137211"/>
    <lineage>
        <taxon>Eukaryota</taxon>
        <taxon>Fungi</taxon>
        <taxon>Dikarya</taxon>
        <taxon>Ascomycota</taxon>
        <taxon>Pezizomycotina</taxon>
        <taxon>Eurotiomycetes</taxon>
        <taxon>Eurotiomycetidae</taxon>
        <taxon>Eurotiales</taxon>
        <taxon>Aspergillaceae</taxon>
        <taxon>Aspergillus</taxon>
        <taxon>Aspergillus subgen. Circumdati</taxon>
    </lineage>
</organism>
<dbReference type="EMBL" id="KV878243">
    <property type="protein sequence ID" value="OJZ84904.1"/>
    <property type="molecule type" value="Genomic_DNA"/>
</dbReference>
<dbReference type="Proteomes" id="UP000184063">
    <property type="component" value="Unassembled WGS sequence"/>
</dbReference>
<dbReference type="VEuPathDB" id="FungiDB:ASPFODRAFT_646761"/>
<evidence type="ECO:0000313" key="1">
    <source>
        <dbReference type="EMBL" id="OJZ84904.1"/>
    </source>
</evidence>
<evidence type="ECO:0000313" key="2">
    <source>
        <dbReference type="Proteomes" id="UP000184063"/>
    </source>
</evidence>
<reference evidence="2" key="1">
    <citation type="journal article" date="2017" name="Genome Biol.">
        <title>Comparative genomics reveals high biological diversity and specific adaptations in the industrially and medically important fungal genus Aspergillus.</title>
        <authorList>
            <person name="de Vries R.P."/>
            <person name="Riley R."/>
            <person name="Wiebenga A."/>
            <person name="Aguilar-Osorio G."/>
            <person name="Amillis S."/>
            <person name="Uchima C.A."/>
            <person name="Anderluh G."/>
            <person name="Asadollahi M."/>
            <person name="Askin M."/>
            <person name="Barry K."/>
            <person name="Battaglia E."/>
            <person name="Bayram O."/>
            <person name="Benocci T."/>
            <person name="Braus-Stromeyer S.A."/>
            <person name="Caldana C."/>
            <person name="Canovas D."/>
            <person name="Cerqueira G.C."/>
            <person name="Chen F."/>
            <person name="Chen W."/>
            <person name="Choi C."/>
            <person name="Clum A."/>
            <person name="Dos Santos R.A."/>
            <person name="Damasio A.R."/>
            <person name="Diallinas G."/>
            <person name="Emri T."/>
            <person name="Fekete E."/>
            <person name="Flipphi M."/>
            <person name="Freyberg S."/>
            <person name="Gallo A."/>
            <person name="Gournas C."/>
            <person name="Habgood R."/>
            <person name="Hainaut M."/>
            <person name="Harispe M.L."/>
            <person name="Henrissat B."/>
            <person name="Hilden K.S."/>
            <person name="Hope R."/>
            <person name="Hossain A."/>
            <person name="Karabika E."/>
            <person name="Karaffa L."/>
            <person name="Karanyi Z."/>
            <person name="Krasevec N."/>
            <person name="Kuo A."/>
            <person name="Kusch H."/>
            <person name="LaButti K."/>
            <person name="Lagendijk E.L."/>
            <person name="Lapidus A."/>
            <person name="Levasseur A."/>
            <person name="Lindquist E."/>
            <person name="Lipzen A."/>
            <person name="Logrieco A.F."/>
            <person name="MacCabe A."/>
            <person name="Maekelae M.R."/>
            <person name="Malavazi I."/>
            <person name="Melin P."/>
            <person name="Meyer V."/>
            <person name="Mielnichuk N."/>
            <person name="Miskei M."/>
            <person name="Molnar A.P."/>
            <person name="Mule G."/>
            <person name="Ngan C.Y."/>
            <person name="Orejas M."/>
            <person name="Orosz E."/>
            <person name="Ouedraogo J.P."/>
            <person name="Overkamp K.M."/>
            <person name="Park H.-S."/>
            <person name="Perrone G."/>
            <person name="Piumi F."/>
            <person name="Punt P.J."/>
            <person name="Ram A.F."/>
            <person name="Ramon A."/>
            <person name="Rauscher S."/>
            <person name="Record E."/>
            <person name="Riano-Pachon D.M."/>
            <person name="Robert V."/>
            <person name="Roehrig J."/>
            <person name="Ruller R."/>
            <person name="Salamov A."/>
            <person name="Salih N.S."/>
            <person name="Samson R.A."/>
            <person name="Sandor E."/>
            <person name="Sanguinetti M."/>
            <person name="Schuetze T."/>
            <person name="Sepcic K."/>
            <person name="Shelest E."/>
            <person name="Sherlock G."/>
            <person name="Sophianopoulou V."/>
            <person name="Squina F.M."/>
            <person name="Sun H."/>
            <person name="Susca A."/>
            <person name="Todd R.B."/>
            <person name="Tsang A."/>
            <person name="Unkles S.E."/>
            <person name="van de Wiele N."/>
            <person name="van Rossen-Uffink D."/>
            <person name="Oliveira J.V."/>
            <person name="Vesth T.C."/>
            <person name="Visser J."/>
            <person name="Yu J.-H."/>
            <person name="Zhou M."/>
            <person name="Andersen M.R."/>
            <person name="Archer D.B."/>
            <person name="Baker S.E."/>
            <person name="Benoit I."/>
            <person name="Brakhage A.A."/>
            <person name="Braus G.H."/>
            <person name="Fischer R."/>
            <person name="Frisvad J.C."/>
            <person name="Goldman G.H."/>
            <person name="Houbraken J."/>
            <person name="Oakley B."/>
            <person name="Pocsi I."/>
            <person name="Scazzocchio C."/>
            <person name="Seiboth B."/>
            <person name="vanKuyk P.A."/>
            <person name="Wortman J."/>
            <person name="Dyer P.S."/>
            <person name="Grigoriev I.V."/>
        </authorList>
    </citation>
    <scope>NUCLEOTIDE SEQUENCE [LARGE SCALE GENOMIC DNA]</scope>
    <source>
        <strain evidence="2">CBS 106.47</strain>
    </source>
</reference>